<keyword evidence="11" id="KW-1185">Reference proteome</keyword>
<evidence type="ECO:0000313" key="10">
    <source>
        <dbReference type="EMBL" id="GGE20728.1"/>
    </source>
</evidence>
<dbReference type="PANTHER" id="PTHR43767">
    <property type="entry name" value="LONG-CHAIN-FATTY-ACID--COA LIGASE"/>
    <property type="match status" value="1"/>
</dbReference>
<dbReference type="InterPro" id="IPR000873">
    <property type="entry name" value="AMP-dep_synth/lig_dom"/>
</dbReference>
<accession>A0A917ED40</accession>
<dbReference type="PROSITE" id="PS00455">
    <property type="entry name" value="AMP_BINDING"/>
    <property type="match status" value="1"/>
</dbReference>
<comment type="subcellular location">
    <subcellularLocation>
        <location evidence="1">Membrane</location>
        <topology evidence="1">Peripheral membrane protein</topology>
    </subcellularLocation>
</comment>
<dbReference type="InterPro" id="IPR050237">
    <property type="entry name" value="ATP-dep_AMP-bd_enzyme"/>
</dbReference>
<dbReference type="InterPro" id="IPR025110">
    <property type="entry name" value="AMP-bd_C"/>
</dbReference>
<evidence type="ECO:0000259" key="8">
    <source>
        <dbReference type="Pfam" id="PF00501"/>
    </source>
</evidence>
<dbReference type="InterPro" id="IPR045851">
    <property type="entry name" value="AMP-bd_C_sf"/>
</dbReference>
<evidence type="ECO:0000256" key="6">
    <source>
        <dbReference type="ARBA" id="ARBA00039545"/>
    </source>
</evidence>
<dbReference type="Proteomes" id="UP000612855">
    <property type="component" value="Unassembled WGS sequence"/>
</dbReference>
<evidence type="ECO:0000256" key="1">
    <source>
        <dbReference type="ARBA" id="ARBA00004170"/>
    </source>
</evidence>
<evidence type="ECO:0000313" key="11">
    <source>
        <dbReference type="Proteomes" id="UP000612855"/>
    </source>
</evidence>
<dbReference type="Pfam" id="PF13193">
    <property type="entry name" value="AMP-binding_C"/>
    <property type="match status" value="1"/>
</dbReference>
<dbReference type="GO" id="GO:0016020">
    <property type="term" value="C:membrane"/>
    <property type="evidence" value="ECO:0007669"/>
    <property type="project" value="UniProtKB-SubCell"/>
</dbReference>
<name>A0A917ED40_9RHOB</name>
<reference evidence="11" key="1">
    <citation type="journal article" date="2019" name="Int. J. Syst. Evol. Microbiol.">
        <title>The Global Catalogue of Microorganisms (GCM) 10K type strain sequencing project: providing services to taxonomists for standard genome sequencing and annotation.</title>
        <authorList>
            <consortium name="The Broad Institute Genomics Platform"/>
            <consortium name="The Broad Institute Genome Sequencing Center for Infectious Disease"/>
            <person name="Wu L."/>
            <person name="Ma J."/>
        </authorList>
    </citation>
    <scope>NUCLEOTIDE SEQUENCE [LARGE SCALE GENOMIC DNA]</scope>
    <source>
        <strain evidence="11">CGMCC 1.12664</strain>
    </source>
</reference>
<comment type="caution">
    <text evidence="10">The sequence shown here is derived from an EMBL/GenBank/DDBJ whole genome shotgun (WGS) entry which is preliminary data.</text>
</comment>
<dbReference type="PANTHER" id="PTHR43767:SF8">
    <property type="entry name" value="LONG-CHAIN-FATTY-ACID--COA LIGASE"/>
    <property type="match status" value="1"/>
</dbReference>
<dbReference type="SUPFAM" id="SSF56801">
    <property type="entry name" value="Acetyl-CoA synthetase-like"/>
    <property type="match status" value="1"/>
</dbReference>
<dbReference type="EMBL" id="BMFJ01000001">
    <property type="protein sequence ID" value="GGE20728.1"/>
    <property type="molecule type" value="Genomic_DNA"/>
</dbReference>
<dbReference type="Gene3D" id="3.40.50.12780">
    <property type="entry name" value="N-terminal domain of ligase-like"/>
    <property type="match status" value="1"/>
</dbReference>
<evidence type="ECO:0000256" key="3">
    <source>
        <dbReference type="ARBA" id="ARBA00022598"/>
    </source>
</evidence>
<dbReference type="EC" id="6.2.1.3" evidence="5"/>
<feature type="domain" description="AMP-dependent synthetase/ligase" evidence="8">
    <location>
        <begin position="42"/>
        <end position="417"/>
    </location>
</feature>
<organism evidence="10 11">
    <name type="scientific">Primorskyibacter flagellatus</name>
    <dbReference type="NCBI Taxonomy" id="1387277"/>
    <lineage>
        <taxon>Bacteria</taxon>
        <taxon>Pseudomonadati</taxon>
        <taxon>Pseudomonadota</taxon>
        <taxon>Alphaproteobacteria</taxon>
        <taxon>Rhodobacterales</taxon>
        <taxon>Roseobacteraceae</taxon>
        <taxon>Primorskyibacter</taxon>
    </lineage>
</organism>
<evidence type="ECO:0000256" key="5">
    <source>
        <dbReference type="ARBA" id="ARBA00026121"/>
    </source>
</evidence>
<dbReference type="Pfam" id="PF00501">
    <property type="entry name" value="AMP-binding"/>
    <property type="match status" value="1"/>
</dbReference>
<dbReference type="InterPro" id="IPR020845">
    <property type="entry name" value="AMP-binding_CS"/>
</dbReference>
<evidence type="ECO:0000256" key="2">
    <source>
        <dbReference type="ARBA" id="ARBA00005005"/>
    </source>
</evidence>
<feature type="domain" description="AMP-binding enzyme C-terminal" evidence="9">
    <location>
        <begin position="470"/>
        <end position="545"/>
    </location>
</feature>
<dbReference type="InterPro" id="IPR042099">
    <property type="entry name" value="ANL_N_sf"/>
</dbReference>
<keyword evidence="3 10" id="KW-0436">Ligase</keyword>
<proteinExistence type="predicted"/>
<sequence length="564" mass="60644">MMSATARATAPADRPWYRWYAEGVDPHFTPKPQTVNDRIAHSFATWPDIAMIEYYGREFTYAQMHGLVSQAARALKAAGIGKGDRVALHLPNCPWHPIFFFGTLWAGGVVTHLSPLDATQEIAHKLEDSGAKLVISLTTPEFAGRFPSLIEAGTCPPLYLCPDPVSAQGRDCPVLPGAHAVEDLLSGQSTDPMDAAPVSPEDLALLQYTGGTTGIPKAAMLTHSNLATTSQMYSEMGKNEAASAPGKPALGYSPLFHIMGLSSGMIKRVSEGGTLCLRLRFDAASAIDEIEKKGIVSLGGVPTTWIAILALPDIDKRNLSSLEYVGSGGAPLPVEVYNRVKQLTGLKIRGGWGMTETSPAGTTVPKGMPDEKLGTIGVPVPGVDILIVDVDDCEKVLPPGQSGEMVIKGPNVTAGYWGRTAEENAACYTRDGYFLTGDIGYMDEDGWFYIVDRKKDLILSGGFNVYPLTIENAIHQHPDVLEAMVIGVPDAYRGESAKAFVVLNPGASEFTLSALQEFLADKLGRHEIPRHLEFRADLPRTAVGKASRKMLKEQELARAAEDTA</sequence>
<evidence type="ECO:0000259" key="9">
    <source>
        <dbReference type="Pfam" id="PF13193"/>
    </source>
</evidence>
<dbReference type="Gene3D" id="3.30.300.30">
    <property type="match status" value="1"/>
</dbReference>
<evidence type="ECO:0000256" key="4">
    <source>
        <dbReference type="ARBA" id="ARBA00023136"/>
    </source>
</evidence>
<dbReference type="AlphaFoldDB" id="A0A917ED40"/>
<evidence type="ECO:0000256" key="7">
    <source>
        <dbReference type="ARBA" id="ARBA00042773"/>
    </source>
</evidence>
<keyword evidence="4" id="KW-0472">Membrane</keyword>
<protein>
    <recommendedName>
        <fullName evidence="6">Long-chain-fatty-acid--CoA ligase</fullName>
        <ecNumber evidence="5">6.2.1.3</ecNumber>
    </recommendedName>
    <alternativeName>
        <fullName evidence="7">Long-chain acyl-CoA synthetase</fullName>
    </alternativeName>
</protein>
<comment type="pathway">
    <text evidence="2">Lipid metabolism; fatty acid beta-oxidation.</text>
</comment>
<gene>
    <name evidence="10" type="ORF">GCM10011360_06780</name>
</gene>
<dbReference type="GO" id="GO:0004467">
    <property type="term" value="F:long-chain fatty acid-CoA ligase activity"/>
    <property type="evidence" value="ECO:0007669"/>
    <property type="project" value="UniProtKB-EC"/>
</dbReference>